<proteinExistence type="inferred from homology"/>
<keyword evidence="4" id="KW-0808">Transferase</keyword>
<dbReference type="KEGG" id="sus:Acid_2016"/>
<name>Q026R3_SOLUE</name>
<dbReference type="InParanoid" id="Q026R3"/>
<dbReference type="PANTHER" id="PTHR34047">
    <property type="entry name" value="NUCLEAR INTRON MATURASE 1, MITOCHONDRIAL-RELATED"/>
    <property type="match status" value="1"/>
</dbReference>
<evidence type="ECO:0000259" key="3">
    <source>
        <dbReference type="PROSITE" id="PS50878"/>
    </source>
</evidence>
<dbReference type="eggNOG" id="COG3344">
    <property type="taxonomic scope" value="Bacteria"/>
</dbReference>
<feature type="domain" description="Reverse transcriptase" evidence="3">
    <location>
        <begin position="123"/>
        <end position="373"/>
    </location>
</feature>
<feature type="compositionally biased region" description="Basic and acidic residues" evidence="2">
    <location>
        <begin position="34"/>
        <end position="44"/>
    </location>
</feature>
<keyword evidence="4" id="KW-0548">Nucleotidyltransferase</keyword>
<reference evidence="4" key="1">
    <citation type="submission" date="2006-10" db="EMBL/GenBank/DDBJ databases">
        <title>Complete sequence of Solibacter usitatus Ellin6076.</title>
        <authorList>
            <consortium name="US DOE Joint Genome Institute"/>
            <person name="Copeland A."/>
            <person name="Lucas S."/>
            <person name="Lapidus A."/>
            <person name="Barry K."/>
            <person name="Detter J.C."/>
            <person name="Glavina del Rio T."/>
            <person name="Hammon N."/>
            <person name="Israni S."/>
            <person name="Dalin E."/>
            <person name="Tice H."/>
            <person name="Pitluck S."/>
            <person name="Thompson L.S."/>
            <person name="Brettin T."/>
            <person name="Bruce D."/>
            <person name="Han C."/>
            <person name="Tapia R."/>
            <person name="Gilna P."/>
            <person name="Schmutz J."/>
            <person name="Larimer F."/>
            <person name="Land M."/>
            <person name="Hauser L."/>
            <person name="Kyrpides N."/>
            <person name="Mikhailova N."/>
            <person name="Janssen P.H."/>
            <person name="Kuske C.R."/>
            <person name="Richardson P."/>
        </authorList>
    </citation>
    <scope>NUCLEOTIDE SEQUENCE</scope>
    <source>
        <strain evidence="4">Ellin6076</strain>
    </source>
</reference>
<dbReference type="Pfam" id="PF00078">
    <property type="entry name" value="RVT_1"/>
    <property type="match status" value="1"/>
</dbReference>
<dbReference type="InterPro" id="IPR051083">
    <property type="entry name" value="GrpII_Intron_Splice-Mob/Def"/>
</dbReference>
<evidence type="ECO:0000256" key="1">
    <source>
        <dbReference type="ARBA" id="ARBA00034120"/>
    </source>
</evidence>
<dbReference type="EMBL" id="CP000473">
    <property type="protein sequence ID" value="ABJ83006.1"/>
    <property type="molecule type" value="Genomic_DNA"/>
</dbReference>
<dbReference type="STRING" id="234267.Acid_2016"/>
<dbReference type="AlphaFoldDB" id="Q026R3"/>
<protein>
    <submittedName>
        <fullName evidence="4">RNA-directed DNA polymerase (Reverse transcriptase)</fullName>
    </submittedName>
</protein>
<dbReference type="InterPro" id="IPR000477">
    <property type="entry name" value="RT_dom"/>
</dbReference>
<gene>
    <name evidence="4" type="ordered locus">Acid_2016</name>
</gene>
<feature type="region of interest" description="Disordered" evidence="2">
    <location>
        <begin position="1"/>
        <end position="64"/>
    </location>
</feature>
<dbReference type="GO" id="GO:0003964">
    <property type="term" value="F:RNA-directed DNA polymerase activity"/>
    <property type="evidence" value="ECO:0007669"/>
    <property type="project" value="UniProtKB-KW"/>
</dbReference>
<comment type="similarity">
    <text evidence="1">Belongs to the bacterial reverse transcriptase family.</text>
</comment>
<dbReference type="HOGENOM" id="CLU_013584_6_0_0"/>
<organism evidence="4">
    <name type="scientific">Solibacter usitatus (strain Ellin6076)</name>
    <dbReference type="NCBI Taxonomy" id="234267"/>
    <lineage>
        <taxon>Bacteria</taxon>
        <taxon>Pseudomonadati</taxon>
        <taxon>Acidobacteriota</taxon>
        <taxon>Terriglobia</taxon>
        <taxon>Bryobacterales</taxon>
        <taxon>Solibacteraceae</taxon>
        <taxon>Candidatus Solibacter</taxon>
    </lineage>
</organism>
<evidence type="ECO:0000313" key="4">
    <source>
        <dbReference type="EMBL" id="ABJ83006.1"/>
    </source>
</evidence>
<sequence length="503" mass="58325">MSDKSTMDGDGESYSGVVPAKQPNKSGKPQAEVVEERPLAKENTEQSNPGRTQRRGSGTSGLERVREVAKKDGKVRFTALLHHVTVDLLRDSYHSLKKKAAPGVDGVTWREYGEGLEARIGDLHGRIQRGAYQAQPSRRVWIPKTDGRQRPLGIAALEDKIVQHAVGRVLNQIWEEDFLGFSYGYRPGRNQHDALDALSVGIMRKKVNWVLDLDVRSFFDKVDHKWLVQFVEHRIADPRIVRLIQKWLKAGVMEDGRWFETEEGTPQGSVISPSLANLYLHHVLDLWVEAWRKKIAKGDVIVVRYADEAVLGFQYREEAEGFLKELQERVAKFGLELHPEKTRLIEFGRYATERREKRGEGKPETFNFLGFTHICGTSQPKGYFTVRRKTIGKRMAAKLKEIREKLRQRMHENIGGTLKWLQTVVRGYFQYHAVPGNEERLKAFLHEVRRNWLRMLRRRSQRTRWTWERFMERLGVLLPAIEIQHPYPTERFDAKHPRQEPCA</sequence>
<dbReference type="InterPro" id="IPR043502">
    <property type="entry name" value="DNA/RNA_pol_sf"/>
</dbReference>
<evidence type="ECO:0000256" key="2">
    <source>
        <dbReference type="SAM" id="MobiDB-lite"/>
    </source>
</evidence>
<dbReference type="CDD" id="cd01651">
    <property type="entry name" value="RT_G2_intron"/>
    <property type="match status" value="1"/>
</dbReference>
<accession>Q026R3</accession>
<dbReference type="InterPro" id="IPR030931">
    <property type="entry name" value="Group_II_RT_mat"/>
</dbReference>
<keyword evidence="4" id="KW-0695">RNA-directed DNA polymerase</keyword>
<dbReference type="PANTHER" id="PTHR34047:SF8">
    <property type="entry name" value="PROTEIN YKFC"/>
    <property type="match status" value="1"/>
</dbReference>
<dbReference type="SUPFAM" id="SSF56672">
    <property type="entry name" value="DNA/RNA polymerases"/>
    <property type="match status" value="1"/>
</dbReference>
<dbReference type="NCBIfam" id="TIGR04416">
    <property type="entry name" value="group_II_RT_mat"/>
    <property type="match status" value="1"/>
</dbReference>
<dbReference type="PROSITE" id="PS50878">
    <property type="entry name" value="RT_POL"/>
    <property type="match status" value="1"/>
</dbReference>